<sequence length="78" mass="8216">MVVEEGMVIGGCALIGLSEGSCGLVWSAGAQGCCARRGSWCAVQPWRLIAIAVIDLVYMLNSHLGRGKAAPQLYLYSS</sequence>
<organism evidence="1 2">
    <name type="scientific">Aspergillus pseudoustus</name>
    <dbReference type="NCBI Taxonomy" id="1810923"/>
    <lineage>
        <taxon>Eukaryota</taxon>
        <taxon>Fungi</taxon>
        <taxon>Dikarya</taxon>
        <taxon>Ascomycota</taxon>
        <taxon>Pezizomycotina</taxon>
        <taxon>Eurotiomycetes</taxon>
        <taxon>Eurotiomycetidae</taxon>
        <taxon>Eurotiales</taxon>
        <taxon>Aspergillaceae</taxon>
        <taxon>Aspergillus</taxon>
        <taxon>Aspergillus subgen. Nidulantes</taxon>
    </lineage>
</organism>
<gene>
    <name evidence="1" type="ORF">BJY01DRAFT_225977</name>
</gene>
<dbReference type="EMBL" id="JBFXLU010000263">
    <property type="protein sequence ID" value="KAL2832299.1"/>
    <property type="molecule type" value="Genomic_DNA"/>
</dbReference>
<keyword evidence="2" id="KW-1185">Reference proteome</keyword>
<name>A0ABR4IX03_9EURO</name>
<accession>A0ABR4IX03</accession>
<comment type="caution">
    <text evidence="1">The sequence shown here is derived from an EMBL/GenBank/DDBJ whole genome shotgun (WGS) entry which is preliminary data.</text>
</comment>
<dbReference type="Proteomes" id="UP001610446">
    <property type="component" value="Unassembled WGS sequence"/>
</dbReference>
<evidence type="ECO:0000313" key="2">
    <source>
        <dbReference type="Proteomes" id="UP001610446"/>
    </source>
</evidence>
<evidence type="ECO:0000313" key="1">
    <source>
        <dbReference type="EMBL" id="KAL2832299.1"/>
    </source>
</evidence>
<proteinExistence type="predicted"/>
<reference evidence="1 2" key="1">
    <citation type="submission" date="2024-07" db="EMBL/GenBank/DDBJ databases">
        <title>Section-level genome sequencing and comparative genomics of Aspergillus sections Usti and Cavernicolus.</title>
        <authorList>
            <consortium name="Lawrence Berkeley National Laboratory"/>
            <person name="Nybo J.L."/>
            <person name="Vesth T.C."/>
            <person name="Theobald S."/>
            <person name="Frisvad J.C."/>
            <person name="Larsen T.O."/>
            <person name="Kjaerboelling I."/>
            <person name="Rothschild-Mancinelli K."/>
            <person name="Lyhne E.K."/>
            <person name="Kogle M.E."/>
            <person name="Barry K."/>
            <person name="Clum A."/>
            <person name="Na H."/>
            <person name="Ledsgaard L."/>
            <person name="Lin J."/>
            <person name="Lipzen A."/>
            <person name="Kuo A."/>
            <person name="Riley R."/>
            <person name="Mondo S."/>
            <person name="Labutti K."/>
            <person name="Haridas S."/>
            <person name="Pangalinan J."/>
            <person name="Salamov A.A."/>
            <person name="Simmons B.A."/>
            <person name="Magnuson J.K."/>
            <person name="Chen J."/>
            <person name="Drula E."/>
            <person name="Henrissat B."/>
            <person name="Wiebenga A."/>
            <person name="Lubbers R.J."/>
            <person name="Gomes A.C."/>
            <person name="Makela M.R."/>
            <person name="Stajich J."/>
            <person name="Grigoriev I.V."/>
            <person name="Mortensen U.H."/>
            <person name="De Vries R.P."/>
            <person name="Baker S.E."/>
            <person name="Andersen M.R."/>
        </authorList>
    </citation>
    <scope>NUCLEOTIDE SEQUENCE [LARGE SCALE GENOMIC DNA]</scope>
    <source>
        <strain evidence="1 2">CBS 123904</strain>
    </source>
</reference>
<protein>
    <submittedName>
        <fullName evidence="1">Uncharacterized protein</fullName>
    </submittedName>
</protein>